<dbReference type="InterPro" id="IPR036388">
    <property type="entry name" value="WH-like_DNA-bd_sf"/>
</dbReference>
<evidence type="ECO:0000256" key="1">
    <source>
        <dbReference type="SAM" id="Coils"/>
    </source>
</evidence>
<dbReference type="RefSeq" id="WP_368572293.1">
    <property type="nucleotide sequence ID" value="NZ_JBDLOU010000003.1"/>
</dbReference>
<evidence type="ECO:0000313" key="3">
    <source>
        <dbReference type="Proteomes" id="UP001558474"/>
    </source>
</evidence>
<proteinExistence type="predicted"/>
<dbReference type="Gene3D" id="1.10.10.10">
    <property type="entry name" value="Winged helix-like DNA-binding domain superfamily/Winged helix DNA-binding domain"/>
    <property type="match status" value="1"/>
</dbReference>
<keyword evidence="3" id="KW-1185">Reference proteome</keyword>
<evidence type="ECO:0000313" key="2">
    <source>
        <dbReference type="EMBL" id="MEX3736969.1"/>
    </source>
</evidence>
<dbReference type="SUPFAM" id="SSF46785">
    <property type="entry name" value="Winged helix' DNA-binding domain"/>
    <property type="match status" value="1"/>
</dbReference>
<comment type="caution">
    <text evidence="2">The sequence shown here is derived from an EMBL/GenBank/DDBJ whole genome shotgun (WGS) entry which is preliminary data.</text>
</comment>
<reference evidence="2 3" key="1">
    <citation type="submission" date="2024-04" db="EMBL/GenBank/DDBJ databases">
        <title>Genomic Markers of Mycobacteria.</title>
        <authorList>
            <person name="Soliman M.S."/>
            <person name="Elkholy A."/>
            <person name="Soliman N.S."/>
            <person name="Abbas A."/>
            <person name="Khayrat S."/>
            <person name="Shawky S."/>
        </authorList>
    </citation>
    <scope>NUCLEOTIDE SEQUENCE [LARGE SCALE GENOMIC DNA]</scope>
    <source>
        <strain evidence="2 3">Egy-CU-AM5</strain>
    </source>
</reference>
<protein>
    <submittedName>
        <fullName evidence="2">Uncharacterized protein</fullName>
    </submittedName>
</protein>
<organism evidence="2 3">
    <name type="scientific">Mycolicibacterium porcinum</name>
    <dbReference type="NCBI Taxonomy" id="39693"/>
    <lineage>
        <taxon>Bacteria</taxon>
        <taxon>Bacillati</taxon>
        <taxon>Actinomycetota</taxon>
        <taxon>Actinomycetes</taxon>
        <taxon>Mycobacteriales</taxon>
        <taxon>Mycobacteriaceae</taxon>
        <taxon>Mycolicibacterium</taxon>
    </lineage>
</organism>
<feature type="coiled-coil region" evidence="1">
    <location>
        <begin position="20"/>
        <end position="47"/>
    </location>
</feature>
<dbReference type="InterPro" id="IPR036390">
    <property type="entry name" value="WH_DNA-bd_sf"/>
</dbReference>
<accession>A0ABV3V6R2</accession>
<dbReference type="EMBL" id="JBDLOU010000003">
    <property type="protein sequence ID" value="MEX3736969.1"/>
    <property type="molecule type" value="Genomic_DNA"/>
</dbReference>
<dbReference type="Proteomes" id="UP001558474">
    <property type="component" value="Unassembled WGS sequence"/>
</dbReference>
<sequence>MTESDNGYTAEDRDRDMETVRRVSRRLATLRKKVNEASVERLEALRRLRSLGNATYPELAKAMGTTYSAVQRLLEKLDRDKDN</sequence>
<keyword evidence="1" id="KW-0175">Coiled coil</keyword>
<name>A0ABV3V6R2_9MYCO</name>
<gene>
    <name evidence="2" type="ORF">ABFW12_01835</name>
</gene>